<evidence type="ECO:0000256" key="3">
    <source>
        <dbReference type="ARBA" id="ARBA00022989"/>
    </source>
</evidence>
<feature type="transmembrane region" description="Helical" evidence="5">
    <location>
        <begin position="107"/>
        <end position="128"/>
    </location>
</feature>
<name>A0A210QBI7_MIZYE</name>
<comment type="subcellular location">
    <subcellularLocation>
        <location evidence="1">Membrane</location>
        <topology evidence="1">Multi-pass membrane protein</topology>
    </subcellularLocation>
</comment>
<gene>
    <name evidence="6" type="ORF">KP79_PYT01467</name>
</gene>
<dbReference type="Pfam" id="PF07690">
    <property type="entry name" value="MFS_1"/>
    <property type="match status" value="1"/>
</dbReference>
<dbReference type="PANTHER" id="PTHR23507">
    <property type="entry name" value="ZGC:174356"/>
    <property type="match status" value="1"/>
</dbReference>
<keyword evidence="2 5" id="KW-0812">Transmembrane</keyword>
<organism evidence="6 7">
    <name type="scientific">Mizuhopecten yessoensis</name>
    <name type="common">Japanese scallop</name>
    <name type="synonym">Patinopecten yessoensis</name>
    <dbReference type="NCBI Taxonomy" id="6573"/>
    <lineage>
        <taxon>Eukaryota</taxon>
        <taxon>Metazoa</taxon>
        <taxon>Spiralia</taxon>
        <taxon>Lophotrochozoa</taxon>
        <taxon>Mollusca</taxon>
        <taxon>Bivalvia</taxon>
        <taxon>Autobranchia</taxon>
        <taxon>Pteriomorphia</taxon>
        <taxon>Pectinida</taxon>
        <taxon>Pectinoidea</taxon>
        <taxon>Pectinidae</taxon>
        <taxon>Mizuhopecten</taxon>
    </lineage>
</organism>
<feature type="transmembrane region" description="Helical" evidence="5">
    <location>
        <begin position="355"/>
        <end position="373"/>
    </location>
</feature>
<accession>A0A210QBI7</accession>
<feature type="transmembrane region" description="Helical" evidence="5">
    <location>
        <begin position="412"/>
        <end position="435"/>
    </location>
</feature>
<feature type="transmembrane region" description="Helical" evidence="5">
    <location>
        <begin position="285"/>
        <end position="303"/>
    </location>
</feature>
<dbReference type="EMBL" id="NEDP02004284">
    <property type="protein sequence ID" value="OWF46085.1"/>
    <property type="molecule type" value="Genomic_DNA"/>
</dbReference>
<evidence type="ECO:0000313" key="6">
    <source>
        <dbReference type="EMBL" id="OWF46085.1"/>
    </source>
</evidence>
<keyword evidence="3 5" id="KW-1133">Transmembrane helix</keyword>
<feature type="transmembrane region" description="Helical" evidence="5">
    <location>
        <begin position="229"/>
        <end position="251"/>
    </location>
</feature>
<protein>
    <submittedName>
        <fullName evidence="6">Proton-coupled folate transporter</fullName>
    </submittedName>
</protein>
<dbReference type="Proteomes" id="UP000242188">
    <property type="component" value="Unassembled WGS sequence"/>
</dbReference>
<dbReference type="PROSITE" id="PS00216">
    <property type="entry name" value="SUGAR_TRANSPORT_1"/>
    <property type="match status" value="1"/>
</dbReference>
<evidence type="ECO:0000256" key="4">
    <source>
        <dbReference type="ARBA" id="ARBA00023136"/>
    </source>
</evidence>
<feature type="transmembrane region" description="Helical" evidence="5">
    <location>
        <begin position="135"/>
        <end position="157"/>
    </location>
</feature>
<dbReference type="OrthoDB" id="3026777at2759"/>
<feature type="transmembrane region" description="Helical" evidence="5">
    <location>
        <begin position="447"/>
        <end position="467"/>
    </location>
</feature>
<sequence length="492" mass="53910">MQNKSGKNLPHILESSACTKDISEKSPLIFNGSKQTTWSGFVLRNIVMILFAISFSTFMLCKPQFLYKRISDNLSKDTLNKSAVTCGQINGSLAEDKSQTEATNLNWHFSMVQLSISVPVIVILGIYSDVIGRKYCLFISLIANGFLYGWTALVAALDLPLSYLYIGYAVSGLGGAHFNFFANMTAAVADSTGASKSRSLAFAILYLSAGIGLSSSEFVEGYIIKSYGFVWPLAFASLLLLFASVLVLVFFKDEIEITRSGIRNILTNLKTFFGDKENIHRFPKWVYVVSMVGLLLFFAPNDNREDIETLMELRSPFCWDSQYVGWFQSAESAIHMLAGPLLIMILQRFFSDETIAVAGMVSGMAFYLMFAVAVTDWMIYAGASSGVLILAVPPCLKASLSKMVPPDFQGSLFAAVYLLSVISTMAGSTIFSNIYAHTQTSMHGLTFVVMAGFNLVALVCIVSVIAFKKSDRGLQITTAIININESETKNSA</sequence>
<dbReference type="GO" id="GO:0016020">
    <property type="term" value="C:membrane"/>
    <property type="evidence" value="ECO:0007669"/>
    <property type="project" value="UniProtKB-SubCell"/>
</dbReference>
<feature type="transmembrane region" description="Helical" evidence="5">
    <location>
        <begin position="323"/>
        <end position="343"/>
    </location>
</feature>
<reference evidence="6 7" key="1">
    <citation type="journal article" date="2017" name="Nat. Ecol. Evol.">
        <title>Scallop genome provides insights into evolution of bilaterian karyotype and development.</title>
        <authorList>
            <person name="Wang S."/>
            <person name="Zhang J."/>
            <person name="Jiao W."/>
            <person name="Li J."/>
            <person name="Xun X."/>
            <person name="Sun Y."/>
            <person name="Guo X."/>
            <person name="Huan P."/>
            <person name="Dong B."/>
            <person name="Zhang L."/>
            <person name="Hu X."/>
            <person name="Sun X."/>
            <person name="Wang J."/>
            <person name="Zhao C."/>
            <person name="Wang Y."/>
            <person name="Wang D."/>
            <person name="Huang X."/>
            <person name="Wang R."/>
            <person name="Lv J."/>
            <person name="Li Y."/>
            <person name="Zhang Z."/>
            <person name="Liu B."/>
            <person name="Lu W."/>
            <person name="Hui Y."/>
            <person name="Liang J."/>
            <person name="Zhou Z."/>
            <person name="Hou R."/>
            <person name="Li X."/>
            <person name="Liu Y."/>
            <person name="Li H."/>
            <person name="Ning X."/>
            <person name="Lin Y."/>
            <person name="Zhao L."/>
            <person name="Xing Q."/>
            <person name="Dou J."/>
            <person name="Li Y."/>
            <person name="Mao J."/>
            <person name="Guo H."/>
            <person name="Dou H."/>
            <person name="Li T."/>
            <person name="Mu C."/>
            <person name="Jiang W."/>
            <person name="Fu Q."/>
            <person name="Fu X."/>
            <person name="Miao Y."/>
            <person name="Liu J."/>
            <person name="Yu Q."/>
            <person name="Li R."/>
            <person name="Liao H."/>
            <person name="Li X."/>
            <person name="Kong Y."/>
            <person name="Jiang Z."/>
            <person name="Chourrout D."/>
            <person name="Li R."/>
            <person name="Bao Z."/>
        </authorList>
    </citation>
    <scope>NUCLEOTIDE SEQUENCE [LARGE SCALE GENOMIC DNA]</scope>
    <source>
        <strain evidence="6 7">PY_sf001</strain>
    </source>
</reference>
<evidence type="ECO:0000256" key="5">
    <source>
        <dbReference type="SAM" id="Phobius"/>
    </source>
</evidence>
<evidence type="ECO:0000313" key="7">
    <source>
        <dbReference type="Proteomes" id="UP000242188"/>
    </source>
</evidence>
<feature type="transmembrane region" description="Helical" evidence="5">
    <location>
        <begin position="41"/>
        <end position="60"/>
    </location>
</feature>
<evidence type="ECO:0000256" key="1">
    <source>
        <dbReference type="ARBA" id="ARBA00004141"/>
    </source>
</evidence>
<feature type="transmembrane region" description="Helical" evidence="5">
    <location>
        <begin position="163"/>
        <end position="188"/>
    </location>
</feature>
<dbReference type="InterPro" id="IPR036259">
    <property type="entry name" value="MFS_trans_sf"/>
</dbReference>
<comment type="caution">
    <text evidence="6">The sequence shown here is derived from an EMBL/GenBank/DDBJ whole genome shotgun (WGS) entry which is preliminary data.</text>
</comment>
<dbReference type="AlphaFoldDB" id="A0A210QBI7"/>
<dbReference type="Gene3D" id="1.20.1250.20">
    <property type="entry name" value="MFS general substrate transporter like domains"/>
    <property type="match status" value="1"/>
</dbReference>
<proteinExistence type="predicted"/>
<keyword evidence="4 5" id="KW-0472">Membrane</keyword>
<feature type="transmembrane region" description="Helical" evidence="5">
    <location>
        <begin position="200"/>
        <end position="223"/>
    </location>
</feature>
<dbReference type="InterPro" id="IPR011701">
    <property type="entry name" value="MFS"/>
</dbReference>
<dbReference type="InterPro" id="IPR005829">
    <property type="entry name" value="Sugar_transporter_CS"/>
</dbReference>
<dbReference type="SUPFAM" id="SSF103473">
    <property type="entry name" value="MFS general substrate transporter"/>
    <property type="match status" value="1"/>
</dbReference>
<dbReference type="GO" id="GO:0022857">
    <property type="term" value="F:transmembrane transporter activity"/>
    <property type="evidence" value="ECO:0007669"/>
    <property type="project" value="InterPro"/>
</dbReference>
<evidence type="ECO:0000256" key="2">
    <source>
        <dbReference type="ARBA" id="ARBA00022692"/>
    </source>
</evidence>
<keyword evidence="7" id="KW-1185">Reference proteome</keyword>
<feature type="transmembrane region" description="Helical" evidence="5">
    <location>
        <begin position="379"/>
        <end position="400"/>
    </location>
</feature>
<dbReference type="PANTHER" id="PTHR23507:SF1">
    <property type="entry name" value="FI18259P1-RELATED"/>
    <property type="match status" value="1"/>
</dbReference>